<feature type="transmembrane region" description="Helical" evidence="2">
    <location>
        <begin position="28"/>
        <end position="46"/>
    </location>
</feature>
<feature type="transmembrane region" description="Helical" evidence="2">
    <location>
        <begin position="152"/>
        <end position="170"/>
    </location>
</feature>
<feature type="transmembrane region" description="Helical" evidence="2">
    <location>
        <begin position="182"/>
        <end position="204"/>
    </location>
</feature>
<evidence type="ECO:0000313" key="5">
    <source>
        <dbReference type="Proteomes" id="UP000823521"/>
    </source>
</evidence>
<dbReference type="GO" id="GO:0016746">
    <property type="term" value="F:acyltransferase activity"/>
    <property type="evidence" value="ECO:0007669"/>
    <property type="project" value="UniProtKB-KW"/>
</dbReference>
<reference evidence="4 5" key="1">
    <citation type="submission" date="2019-12" db="EMBL/GenBank/DDBJ databases">
        <title>Whole genome sequencing of endophytic Actinobacterium Micromonospora sp. MPMI6T.</title>
        <authorList>
            <person name="Evv R."/>
            <person name="Podile A.R."/>
        </authorList>
    </citation>
    <scope>NUCLEOTIDE SEQUENCE [LARGE SCALE GENOMIC DNA]</scope>
    <source>
        <strain evidence="4 5">MPMI6</strain>
    </source>
</reference>
<comment type="caution">
    <text evidence="4">The sequence shown here is derived from an EMBL/GenBank/DDBJ whole genome shotgun (WGS) entry which is preliminary data.</text>
</comment>
<keyword evidence="2" id="KW-1133">Transmembrane helix</keyword>
<dbReference type="EMBL" id="WVUH01000059">
    <property type="protein sequence ID" value="MBO4206268.1"/>
    <property type="molecule type" value="Genomic_DNA"/>
</dbReference>
<feature type="region of interest" description="Disordered" evidence="1">
    <location>
        <begin position="1"/>
        <end position="23"/>
    </location>
</feature>
<dbReference type="PANTHER" id="PTHR23028">
    <property type="entry name" value="ACETYLTRANSFERASE"/>
    <property type="match status" value="1"/>
</dbReference>
<keyword evidence="4" id="KW-0808">Transferase</keyword>
<keyword evidence="4" id="KW-0012">Acyltransferase</keyword>
<feature type="transmembrane region" description="Helical" evidence="2">
    <location>
        <begin position="224"/>
        <end position="249"/>
    </location>
</feature>
<evidence type="ECO:0000256" key="2">
    <source>
        <dbReference type="SAM" id="Phobius"/>
    </source>
</evidence>
<dbReference type="Proteomes" id="UP000823521">
    <property type="component" value="Unassembled WGS sequence"/>
</dbReference>
<evidence type="ECO:0000259" key="3">
    <source>
        <dbReference type="Pfam" id="PF01757"/>
    </source>
</evidence>
<evidence type="ECO:0000313" key="4">
    <source>
        <dbReference type="EMBL" id="MBO4206268.1"/>
    </source>
</evidence>
<proteinExistence type="predicted"/>
<sequence>MSGTSQATIGARSDTTGRVPPPSRLPSLTGLRFVAAVLVFATHVTWNTSLVEGPYGAGIRQAFSLSGAYGVGFFFLLSGFVLTWTARPDDPAPRFWRRRLVKIYPSHLVTFLAAGALLVAAARPVATVDWLSNLFLLHAWFPRLETSTSMNGVSWSLSCELFFYLCFPLLYRLLGQIRESRLWVAVGVVVALIVGAALTARFLVSDQPRLEIFFLDGSYSFTQVWFVYFFPPVRALEFVLGILLARVVLAGRWPALGLLPAAGVAVAGYVAALYLPYLFGTGGVASMWTAPLIASAAVADWERRRSPLRGPVAVRLGELSFAFYLVHLMVVMIGGQVIGLDRRFPPLVGFALILVLLAVSLALSWLLYRCVEDPLVRRFSRPSTDTNGRVSGSARRWWVPGSAASDRRAARR</sequence>
<keyword evidence="2" id="KW-0812">Transmembrane</keyword>
<dbReference type="PANTHER" id="PTHR23028:SF53">
    <property type="entry name" value="ACYL_TRANSF_3 DOMAIN-CONTAINING PROTEIN"/>
    <property type="match status" value="1"/>
</dbReference>
<dbReference type="RefSeq" id="WP_208813053.1">
    <property type="nucleotide sequence ID" value="NZ_WVUH01000059.1"/>
</dbReference>
<keyword evidence="2" id="KW-0472">Membrane</keyword>
<name>A0ABS3VPE2_MICEH</name>
<protein>
    <submittedName>
        <fullName evidence="4">Acyltransferase family protein</fullName>
    </submittedName>
</protein>
<feature type="domain" description="Acyltransferase 3" evidence="3">
    <location>
        <begin position="27"/>
        <end position="368"/>
    </location>
</feature>
<feature type="transmembrane region" description="Helical" evidence="2">
    <location>
        <begin position="346"/>
        <end position="368"/>
    </location>
</feature>
<feature type="transmembrane region" description="Helical" evidence="2">
    <location>
        <begin position="107"/>
        <end position="132"/>
    </location>
</feature>
<feature type="compositionally biased region" description="Polar residues" evidence="1">
    <location>
        <begin position="1"/>
        <end position="16"/>
    </location>
</feature>
<dbReference type="Pfam" id="PF01757">
    <property type="entry name" value="Acyl_transf_3"/>
    <property type="match status" value="1"/>
</dbReference>
<feature type="transmembrane region" description="Helical" evidence="2">
    <location>
        <begin position="256"/>
        <end position="277"/>
    </location>
</feature>
<organism evidence="4 5">
    <name type="scientific">Micromonospora echinofusca</name>
    <dbReference type="NCBI Taxonomy" id="47858"/>
    <lineage>
        <taxon>Bacteria</taxon>
        <taxon>Bacillati</taxon>
        <taxon>Actinomycetota</taxon>
        <taxon>Actinomycetes</taxon>
        <taxon>Micromonosporales</taxon>
        <taxon>Micromonosporaceae</taxon>
        <taxon>Micromonospora</taxon>
    </lineage>
</organism>
<accession>A0ABS3VPE2</accession>
<keyword evidence="5" id="KW-1185">Reference proteome</keyword>
<gene>
    <name evidence="4" type="ORF">GSF22_09645</name>
</gene>
<feature type="transmembrane region" description="Helical" evidence="2">
    <location>
        <begin position="283"/>
        <end position="301"/>
    </location>
</feature>
<dbReference type="InterPro" id="IPR050879">
    <property type="entry name" value="Acyltransferase_3"/>
</dbReference>
<feature type="transmembrane region" description="Helical" evidence="2">
    <location>
        <begin position="66"/>
        <end position="86"/>
    </location>
</feature>
<evidence type="ECO:0000256" key="1">
    <source>
        <dbReference type="SAM" id="MobiDB-lite"/>
    </source>
</evidence>
<dbReference type="InterPro" id="IPR002656">
    <property type="entry name" value="Acyl_transf_3_dom"/>
</dbReference>